<keyword evidence="1" id="KW-0547">Nucleotide-binding</keyword>
<dbReference type="SMART" id="SM00491">
    <property type="entry name" value="HELICc2"/>
    <property type="match status" value="1"/>
</dbReference>
<dbReference type="EC" id="3.6.4.12" evidence="5"/>
<accession>A0A9E7UMT9</accession>
<dbReference type="Proteomes" id="UP001369247">
    <property type="component" value="Unassembled WGS sequence"/>
</dbReference>
<evidence type="ECO:0000259" key="4">
    <source>
        <dbReference type="PROSITE" id="PS51193"/>
    </source>
</evidence>
<dbReference type="AlphaFoldDB" id="A0A9E7UMT9"/>
<dbReference type="InterPro" id="IPR006555">
    <property type="entry name" value="ATP-dep_Helicase_C"/>
</dbReference>
<evidence type="ECO:0000256" key="2">
    <source>
        <dbReference type="ARBA" id="ARBA00022801"/>
    </source>
</evidence>
<name>A0A9E7UMT9_METWO</name>
<dbReference type="Proteomes" id="UP001065373">
    <property type="component" value="Chromosome"/>
</dbReference>
<dbReference type="GO" id="GO:0003677">
    <property type="term" value="F:DNA binding"/>
    <property type="evidence" value="ECO:0007669"/>
    <property type="project" value="InterPro"/>
</dbReference>
<reference evidence="5 7" key="2">
    <citation type="submission" date="2023-12" db="EMBL/GenBank/DDBJ databases">
        <title>Phenotypic and Genomic Characterization of Methanothermobacter wolfeii Strain BSEL, a CO2-Capturing Archaeon with Minimal Nutrient Requirements.</title>
        <authorList>
            <person name="Ale Enriquez F."/>
            <person name="Ahring B.K."/>
        </authorList>
    </citation>
    <scope>NUCLEOTIDE SEQUENCE [LARGE SCALE GENOMIC DNA]</scope>
    <source>
        <strain evidence="5 7">BSEL-1</strain>
    </source>
</reference>
<keyword evidence="2 5" id="KW-0378">Hydrolase</keyword>
<dbReference type="SUPFAM" id="SSF52540">
    <property type="entry name" value="P-loop containing nucleoside triphosphate hydrolases"/>
    <property type="match status" value="2"/>
</dbReference>
<keyword evidence="3" id="KW-0067">ATP-binding</keyword>
<dbReference type="InterPro" id="IPR006935">
    <property type="entry name" value="Helicase/UvrB_N"/>
</dbReference>
<gene>
    <name evidence="6" type="ORF">N5910_08945</name>
    <name evidence="5" type="ORF">U2150_00620</name>
</gene>
<reference evidence="6" key="1">
    <citation type="submission" date="2022-09" db="EMBL/GenBank/DDBJ databases">
        <title>Characterization of three MwoI isoschizomers from sequenced genome and metagenomes.</title>
        <authorList>
            <person name="Fomenkov A."/>
            <person name="Xu S.Y."/>
            <person name="Roberts R.J."/>
        </authorList>
    </citation>
    <scope>NUCLEOTIDE SEQUENCE</scope>
    <source>
        <strain evidence="6">DSM 2970</strain>
    </source>
</reference>
<evidence type="ECO:0000313" key="5">
    <source>
        <dbReference type="EMBL" id="MEJ8542006.1"/>
    </source>
</evidence>
<evidence type="ECO:0000256" key="1">
    <source>
        <dbReference type="ARBA" id="ARBA00022741"/>
    </source>
</evidence>
<dbReference type="GO" id="GO:0006139">
    <property type="term" value="P:nucleobase-containing compound metabolic process"/>
    <property type="evidence" value="ECO:0007669"/>
    <property type="project" value="InterPro"/>
</dbReference>
<dbReference type="PANTHER" id="PTHR11472:SF34">
    <property type="entry name" value="REGULATOR OF TELOMERE ELONGATION HELICASE 1"/>
    <property type="match status" value="1"/>
</dbReference>
<dbReference type="EMBL" id="JAXUHJ010000003">
    <property type="protein sequence ID" value="MEJ8542006.1"/>
    <property type="molecule type" value="Genomic_DNA"/>
</dbReference>
<dbReference type="GeneID" id="75107375"/>
<dbReference type="PANTHER" id="PTHR11472">
    <property type="entry name" value="DNA REPAIR DEAD HELICASE RAD3/XP-D SUBFAMILY MEMBER"/>
    <property type="match status" value="1"/>
</dbReference>
<dbReference type="GO" id="GO:0005524">
    <property type="term" value="F:ATP binding"/>
    <property type="evidence" value="ECO:0007669"/>
    <property type="project" value="UniProtKB-KW"/>
</dbReference>
<feature type="domain" description="Helicase ATP-binding" evidence="4">
    <location>
        <begin position="63"/>
        <end position="298"/>
    </location>
</feature>
<dbReference type="PROSITE" id="PS51193">
    <property type="entry name" value="HELICASE_ATP_BIND_2"/>
    <property type="match status" value="1"/>
</dbReference>
<dbReference type="RefSeq" id="WP_074359574.1">
    <property type="nucleotide sequence ID" value="NZ_CP104550.1"/>
</dbReference>
<proteinExistence type="predicted"/>
<dbReference type="GO" id="GO:0003678">
    <property type="term" value="F:DNA helicase activity"/>
    <property type="evidence" value="ECO:0007669"/>
    <property type="project" value="UniProtKB-EC"/>
</dbReference>
<dbReference type="InterPro" id="IPR014001">
    <property type="entry name" value="Helicase_ATP-bd"/>
</dbReference>
<dbReference type="KEGG" id="mwo:MWSIV6_1731"/>
<dbReference type="EMBL" id="CP104550">
    <property type="protein sequence ID" value="UXH31643.1"/>
    <property type="molecule type" value="Genomic_DNA"/>
</dbReference>
<evidence type="ECO:0000256" key="3">
    <source>
        <dbReference type="ARBA" id="ARBA00022840"/>
    </source>
</evidence>
<dbReference type="InterPro" id="IPR027417">
    <property type="entry name" value="P-loop_NTPase"/>
</dbReference>
<sequence>MENPLFCPDCGMMRDSCTCRGRGRLSIFRKLMGGSEEEMETRKGIGETLRDDIRKRHPHIPSEIIENFPFPQPRPGQLDIINDIYQALEDGYRYVVLEAGTGTGKSAIACTLAGIYQPAYILTMTKQLQDQYAREFGFPVVKGRGNFLCKNEDLESSCDMGTCQTVSSSDSFHCPYGVVRGETLLGEEAFQDSYGNRIYFKGPEHCNYWEQKAEAINSPITLMNYDYAFLELNYVGHFDRRNLMILDEAHNIEDKLMKRLEVTLSNRRLSKDIKKKIPPSMLKEDDPSEWVLQVEAIMDHYSDLELDSMPRRKRDRIKRTIKRLSELKMSLEDEPKNWVVDSDDDSVSFKPLRVHKYAPERLFSYSESCLFMSATILNERLFCQWLGIDPREAYFVKVDSPFPASRRPIELKIAGKMSRNRIKQTAPETIPILNRILERHRNDKGLIHTHNYRCQRFIMENIHNRRLIDHRASNREAVLRYFEETPEPLVLVSPSMSEGVDLPYDKCRFQVIYKIPFPYLGDRQVNLRQRTDQRWYAYKTIMTLMQAYGRGMRAHDDSCYTYILDGNIEMIFRSPLYRSLLPEFFKEAIVNE</sequence>
<dbReference type="Pfam" id="PF04851">
    <property type="entry name" value="ResIII"/>
    <property type="match status" value="1"/>
</dbReference>
<dbReference type="GO" id="GO:0016818">
    <property type="term" value="F:hydrolase activity, acting on acid anhydrides, in phosphorus-containing anhydrides"/>
    <property type="evidence" value="ECO:0007669"/>
    <property type="project" value="InterPro"/>
</dbReference>
<dbReference type="InterPro" id="IPR045028">
    <property type="entry name" value="DinG/Rad3-like"/>
</dbReference>
<evidence type="ECO:0000313" key="7">
    <source>
        <dbReference type="Proteomes" id="UP001369247"/>
    </source>
</evidence>
<keyword evidence="6" id="KW-0347">Helicase</keyword>
<keyword evidence="7" id="KW-1185">Reference proteome</keyword>
<dbReference type="SMART" id="SM00487">
    <property type="entry name" value="DEXDc"/>
    <property type="match status" value="1"/>
</dbReference>
<protein>
    <submittedName>
        <fullName evidence="6">ATP-dependent DNA helicase</fullName>
        <ecNumber evidence="5">3.6.4.12</ecNumber>
    </submittedName>
</protein>
<dbReference type="Pfam" id="PF13307">
    <property type="entry name" value="Helicase_C_2"/>
    <property type="match status" value="1"/>
</dbReference>
<dbReference type="InterPro" id="IPR014013">
    <property type="entry name" value="Helic_SF1/SF2_ATP-bd_DinG/Rad3"/>
</dbReference>
<organism evidence="6">
    <name type="scientific">Methanothermobacter wolfeii</name>
    <name type="common">Methanobacterium wolfei</name>
    <dbReference type="NCBI Taxonomy" id="145261"/>
    <lineage>
        <taxon>Archaea</taxon>
        <taxon>Methanobacteriati</taxon>
        <taxon>Methanobacteriota</taxon>
        <taxon>Methanomada group</taxon>
        <taxon>Methanobacteria</taxon>
        <taxon>Methanobacteriales</taxon>
        <taxon>Methanobacteriaceae</taxon>
        <taxon>Methanothermobacter</taxon>
    </lineage>
</organism>
<dbReference type="Gene3D" id="3.40.50.300">
    <property type="entry name" value="P-loop containing nucleotide triphosphate hydrolases"/>
    <property type="match status" value="2"/>
</dbReference>
<evidence type="ECO:0000313" key="6">
    <source>
        <dbReference type="EMBL" id="UXH31643.1"/>
    </source>
</evidence>